<dbReference type="GO" id="GO:0046872">
    <property type="term" value="F:metal ion binding"/>
    <property type="evidence" value="ECO:0007669"/>
    <property type="project" value="UniProtKB-KW"/>
</dbReference>
<keyword evidence="2 5" id="KW-0479">Metal-binding</keyword>
<dbReference type="Pfam" id="PF03055">
    <property type="entry name" value="RPE65"/>
    <property type="match status" value="1"/>
</dbReference>
<dbReference type="Proteomes" id="UP000431744">
    <property type="component" value="Unassembled WGS sequence"/>
</dbReference>
<evidence type="ECO:0000256" key="6">
    <source>
        <dbReference type="RuleBase" id="RU364048"/>
    </source>
</evidence>
<sequence>MTDQATQTTRRESENHGPYRQPDFHPLPSFYGKKLPTVRLEAEVYDCELEGVVPPQLNGTYYRLGPDTLYPILGDDDNIINGDGYVMKFRIEDGHVDFASKYVQTSRYLEQRKARRRLYNEYRNPFTDEPDAPKIPDRDNTANTYAMWVNNRLFALREDSHPHELDPETLETLDVFDFDGKLKSTALSAHTKVDPVTGEWWCFGLFAERRFEGEVALVVADSDLNLVREELFEAPYPGLMHDFAVTREHVIFDIQPLTVDLDRAKAGGDFYAYDPELPSMWGIMPRSGTVADIRWFRAPNVVVGHIMNAFTDGDRVIVDAPVSPGNAFPFFTDVNGQPTDVDESFAKITRLTFDLSSDVDEPIVERIEDAVGEMPRIDDRFGMGAYRYGYYKSAEGISRIDWQTRELTTFPMTPPSLAHEPVFVPRSADAPEGDGFVLVVVSHLHTNRGELMILDANDLAAGPIARAKIPYSPPFTFHGSFAHNVDHAAR</sequence>
<dbReference type="GO" id="GO:0016121">
    <property type="term" value="P:carotene catabolic process"/>
    <property type="evidence" value="ECO:0007669"/>
    <property type="project" value="TreeGrafter"/>
</dbReference>
<comment type="similarity">
    <text evidence="1 6">Belongs to the carotenoid oxygenase family.</text>
</comment>
<reference evidence="8 9" key="1">
    <citation type="submission" date="2019-09" db="EMBL/GenBank/DDBJ databases">
        <title>Phylogeny of genus Pseudoclavibacter and closely related genus.</title>
        <authorList>
            <person name="Li Y."/>
        </authorList>
    </citation>
    <scope>NUCLEOTIDE SEQUENCE [LARGE SCALE GENOMIC DNA]</scope>
    <source>
        <strain evidence="8 9">EGI 60007</strain>
    </source>
</reference>
<keyword evidence="4 5" id="KW-0408">Iron</keyword>
<dbReference type="EC" id="1.13.11.-" evidence="6"/>
<feature type="binding site" evidence="5">
    <location>
        <position position="190"/>
    </location>
    <ligand>
        <name>Fe cation</name>
        <dbReference type="ChEBI" id="CHEBI:24875"/>
        <note>catalytic</note>
    </ligand>
</feature>
<evidence type="ECO:0000256" key="7">
    <source>
        <dbReference type="SAM" id="MobiDB-lite"/>
    </source>
</evidence>
<dbReference type="OrthoDB" id="6636843at2"/>
<evidence type="ECO:0000256" key="3">
    <source>
        <dbReference type="ARBA" id="ARBA00023002"/>
    </source>
</evidence>
<keyword evidence="3 6" id="KW-0560">Oxidoreductase</keyword>
<evidence type="ECO:0000313" key="8">
    <source>
        <dbReference type="EMBL" id="KAB1648991.1"/>
    </source>
</evidence>
<name>A0A6H9WMG2_9MICO</name>
<evidence type="ECO:0000256" key="4">
    <source>
        <dbReference type="ARBA" id="ARBA00023004"/>
    </source>
</evidence>
<dbReference type="PANTHER" id="PTHR10543">
    <property type="entry name" value="BETA-CAROTENE DIOXYGENASE"/>
    <property type="match status" value="1"/>
</dbReference>
<keyword evidence="6" id="KW-0223">Dioxygenase</keyword>
<dbReference type="GO" id="GO:0010436">
    <property type="term" value="F:carotenoid dioxygenase activity"/>
    <property type="evidence" value="ECO:0007669"/>
    <property type="project" value="TreeGrafter"/>
</dbReference>
<accession>A0A6H9WMG2</accession>
<comment type="caution">
    <text evidence="8">The sequence shown here is derived from an EMBL/GenBank/DDBJ whole genome shotgun (WGS) entry which is preliminary data.</text>
</comment>
<gene>
    <name evidence="8" type="ORF">F8O04_01490</name>
</gene>
<protein>
    <recommendedName>
        <fullName evidence="6">Dioxygenase</fullName>
        <ecNumber evidence="6">1.13.11.-</ecNumber>
    </recommendedName>
</protein>
<evidence type="ECO:0000313" key="9">
    <source>
        <dbReference type="Proteomes" id="UP000431744"/>
    </source>
</evidence>
<comment type="cofactor">
    <cofactor evidence="5 6">
        <name>Fe(2+)</name>
        <dbReference type="ChEBI" id="CHEBI:29033"/>
    </cofactor>
    <text evidence="5 6">Binds 1 Fe(2+) ion per subunit.</text>
</comment>
<feature type="region of interest" description="Disordered" evidence="7">
    <location>
        <begin position="1"/>
        <end position="27"/>
    </location>
</feature>
<feature type="binding site" evidence="5">
    <location>
        <position position="305"/>
    </location>
    <ligand>
        <name>Fe cation</name>
        <dbReference type="ChEBI" id="CHEBI:24875"/>
        <note>catalytic</note>
    </ligand>
</feature>
<keyword evidence="9" id="KW-1185">Reference proteome</keyword>
<feature type="binding site" evidence="5">
    <location>
        <position position="478"/>
    </location>
    <ligand>
        <name>Fe cation</name>
        <dbReference type="ChEBI" id="CHEBI:24875"/>
        <note>catalytic</note>
    </ligand>
</feature>
<dbReference type="PANTHER" id="PTHR10543:SF89">
    <property type="entry name" value="CAROTENOID 9,10(9',10')-CLEAVAGE DIOXYGENASE 1"/>
    <property type="match status" value="1"/>
</dbReference>
<dbReference type="AlphaFoldDB" id="A0A6H9WMG2"/>
<dbReference type="InterPro" id="IPR004294">
    <property type="entry name" value="Carotenoid_Oase"/>
</dbReference>
<dbReference type="EMBL" id="WBJY01000001">
    <property type="protein sequence ID" value="KAB1648991.1"/>
    <property type="molecule type" value="Genomic_DNA"/>
</dbReference>
<proteinExistence type="inferred from homology"/>
<organism evidence="8 9">
    <name type="scientific">Pseudoclavibacter endophyticus</name>
    <dbReference type="NCBI Taxonomy" id="1778590"/>
    <lineage>
        <taxon>Bacteria</taxon>
        <taxon>Bacillati</taxon>
        <taxon>Actinomycetota</taxon>
        <taxon>Actinomycetes</taxon>
        <taxon>Micrococcales</taxon>
        <taxon>Microbacteriaceae</taxon>
        <taxon>Pseudoclavibacter</taxon>
    </lineage>
</organism>
<evidence type="ECO:0000256" key="5">
    <source>
        <dbReference type="PIRSR" id="PIRSR604294-1"/>
    </source>
</evidence>
<dbReference type="RefSeq" id="WP_158027544.1">
    <property type="nucleotide sequence ID" value="NZ_BMHG01000001.1"/>
</dbReference>
<evidence type="ECO:0000256" key="2">
    <source>
        <dbReference type="ARBA" id="ARBA00022723"/>
    </source>
</evidence>
<evidence type="ECO:0000256" key="1">
    <source>
        <dbReference type="ARBA" id="ARBA00006787"/>
    </source>
</evidence>
<feature type="binding site" evidence="5">
    <location>
        <position position="241"/>
    </location>
    <ligand>
        <name>Fe cation</name>
        <dbReference type="ChEBI" id="CHEBI:24875"/>
        <note>catalytic</note>
    </ligand>
</feature>